<evidence type="ECO:0008006" key="4">
    <source>
        <dbReference type="Google" id="ProtNLM"/>
    </source>
</evidence>
<dbReference type="PANTHER" id="PTHR21580:SF28">
    <property type="entry name" value="BOREALIN N-TERMINAL DOMAIN-CONTAINING PROTEIN-RELATED"/>
    <property type="match status" value="1"/>
</dbReference>
<feature type="region of interest" description="Disordered" evidence="1">
    <location>
        <begin position="146"/>
        <end position="222"/>
    </location>
</feature>
<dbReference type="EMBL" id="CAJHNH020002706">
    <property type="protein sequence ID" value="CAG5127510.1"/>
    <property type="molecule type" value="Genomic_DNA"/>
</dbReference>
<sequence>MATQFQTKDIGGYAYTRPRGPIAAQYNSPGPCYMLPTLVGQPKHDFRSVHPKKPAWDDCSPGPCYLPQDKYYRTGPDGAPRFSLYGRPRDLTTYKTPGPGAYKPESAGNLYGPSPPKFSFGARHQYRKTDDIPGPNQYTLPNMTGKTVESHKKSSPNFTLVGRSKQGGFDEDLSRTPGPGAYKVTPTTIYKNAPPQISISSRNPMPGDNTQKPGPGAHSPENLYLTRQSAHGFTFGFRHSPYKATCMDSRIED</sequence>
<gene>
    <name evidence="2" type="ORF">CUNI_LOCUS13068</name>
</gene>
<feature type="compositionally biased region" description="Polar residues" evidence="1">
    <location>
        <begin position="185"/>
        <end position="212"/>
    </location>
</feature>
<keyword evidence="3" id="KW-1185">Reference proteome</keyword>
<evidence type="ECO:0000313" key="3">
    <source>
        <dbReference type="Proteomes" id="UP000678393"/>
    </source>
</evidence>
<name>A0A8S3ZIK3_9EUPU</name>
<organism evidence="2 3">
    <name type="scientific">Candidula unifasciata</name>
    <dbReference type="NCBI Taxonomy" id="100452"/>
    <lineage>
        <taxon>Eukaryota</taxon>
        <taxon>Metazoa</taxon>
        <taxon>Spiralia</taxon>
        <taxon>Lophotrochozoa</taxon>
        <taxon>Mollusca</taxon>
        <taxon>Gastropoda</taxon>
        <taxon>Heterobranchia</taxon>
        <taxon>Euthyneura</taxon>
        <taxon>Panpulmonata</taxon>
        <taxon>Eupulmonata</taxon>
        <taxon>Stylommatophora</taxon>
        <taxon>Helicina</taxon>
        <taxon>Helicoidea</taxon>
        <taxon>Geomitridae</taxon>
        <taxon>Candidula</taxon>
    </lineage>
</organism>
<dbReference type="GO" id="GO:0005856">
    <property type="term" value="C:cytoskeleton"/>
    <property type="evidence" value="ECO:0007669"/>
    <property type="project" value="TreeGrafter"/>
</dbReference>
<proteinExistence type="predicted"/>
<dbReference type="InterPro" id="IPR010736">
    <property type="entry name" value="SHIPPO-rpt"/>
</dbReference>
<evidence type="ECO:0000313" key="2">
    <source>
        <dbReference type="EMBL" id="CAG5127510.1"/>
    </source>
</evidence>
<protein>
    <recommendedName>
        <fullName evidence="4">Outer dense fiber protein 3</fullName>
    </recommendedName>
</protein>
<dbReference type="Pfam" id="PF07004">
    <property type="entry name" value="SHIPPO-rpt"/>
    <property type="match status" value="5"/>
</dbReference>
<reference evidence="2" key="1">
    <citation type="submission" date="2021-04" db="EMBL/GenBank/DDBJ databases">
        <authorList>
            <consortium name="Molecular Ecology Group"/>
        </authorList>
    </citation>
    <scope>NUCLEOTIDE SEQUENCE</scope>
</reference>
<dbReference type="InterPro" id="IPR051291">
    <property type="entry name" value="CIMAP"/>
</dbReference>
<dbReference type="PANTHER" id="PTHR21580">
    <property type="entry name" value="SHIPPO-1-RELATED"/>
    <property type="match status" value="1"/>
</dbReference>
<dbReference type="Proteomes" id="UP000678393">
    <property type="component" value="Unassembled WGS sequence"/>
</dbReference>
<comment type="caution">
    <text evidence="2">The sequence shown here is derived from an EMBL/GenBank/DDBJ whole genome shotgun (WGS) entry which is preliminary data.</text>
</comment>
<dbReference type="AlphaFoldDB" id="A0A8S3ZIK3"/>
<accession>A0A8S3ZIK3</accession>
<dbReference type="OrthoDB" id="429991at2759"/>
<evidence type="ECO:0000256" key="1">
    <source>
        <dbReference type="SAM" id="MobiDB-lite"/>
    </source>
</evidence>